<reference evidence="2" key="3">
    <citation type="submission" date="2025-08" db="UniProtKB">
        <authorList>
            <consortium name="RefSeq"/>
        </authorList>
    </citation>
    <scope>IDENTIFICATION</scope>
    <source>
        <strain evidence="2">NI907</strain>
    </source>
</reference>
<gene>
    <name evidence="2" type="ORF">PgNI_01266</name>
</gene>
<reference evidence="2" key="2">
    <citation type="submission" date="2019-10" db="EMBL/GenBank/DDBJ databases">
        <authorList>
            <consortium name="NCBI Genome Project"/>
        </authorList>
    </citation>
    <scope>NUCLEOTIDE SEQUENCE</scope>
    <source>
        <strain evidence="2">NI907</strain>
    </source>
</reference>
<dbReference type="Proteomes" id="UP000515153">
    <property type="component" value="Unplaced"/>
</dbReference>
<dbReference type="RefSeq" id="XP_030988225.1">
    <property type="nucleotide sequence ID" value="XM_031121339.1"/>
</dbReference>
<dbReference type="KEGG" id="pgri:PgNI_01266"/>
<evidence type="ECO:0000313" key="1">
    <source>
        <dbReference type="Proteomes" id="UP000515153"/>
    </source>
</evidence>
<proteinExistence type="predicted"/>
<dbReference type="GeneID" id="41956253"/>
<evidence type="ECO:0000313" key="2">
    <source>
        <dbReference type="RefSeq" id="XP_030988225.1"/>
    </source>
</evidence>
<keyword evidence="1" id="KW-1185">Reference proteome</keyword>
<feature type="non-terminal residue" evidence="2">
    <location>
        <position position="1"/>
    </location>
</feature>
<organism evidence="1 2">
    <name type="scientific">Pyricularia grisea</name>
    <name type="common">Crabgrass-specific blast fungus</name>
    <name type="synonym">Magnaporthe grisea</name>
    <dbReference type="NCBI Taxonomy" id="148305"/>
    <lineage>
        <taxon>Eukaryota</taxon>
        <taxon>Fungi</taxon>
        <taxon>Dikarya</taxon>
        <taxon>Ascomycota</taxon>
        <taxon>Pezizomycotina</taxon>
        <taxon>Sordariomycetes</taxon>
        <taxon>Sordariomycetidae</taxon>
        <taxon>Magnaporthales</taxon>
        <taxon>Pyriculariaceae</taxon>
        <taxon>Pyricularia</taxon>
    </lineage>
</organism>
<reference evidence="2" key="1">
    <citation type="journal article" date="2019" name="Mol. Biol. Evol.">
        <title>Blast fungal genomes show frequent chromosomal changes, gene gains and losses, and effector gene turnover.</title>
        <authorList>
            <person name="Gomez Luciano L.B."/>
            <person name="Jason Tsai I."/>
            <person name="Chuma I."/>
            <person name="Tosa Y."/>
            <person name="Chen Y.H."/>
            <person name="Li J.Y."/>
            <person name="Li M.Y."/>
            <person name="Jade Lu M.Y."/>
            <person name="Nakayashiki H."/>
            <person name="Li W.H."/>
        </authorList>
    </citation>
    <scope>NUCLEOTIDE SEQUENCE</scope>
    <source>
        <strain evidence="2">NI907</strain>
    </source>
</reference>
<protein>
    <submittedName>
        <fullName evidence="2">Uncharacterized protein</fullName>
    </submittedName>
</protein>
<dbReference type="AlphaFoldDB" id="A0A6P8BLW2"/>
<name>A0A6P8BLW2_PYRGI</name>
<accession>A0A6P8BLW2</accession>
<sequence>RVRPVRLNECCNRPESEEPLGTVMGLFGVGIHRHGGDPML</sequence>